<dbReference type="Proteomes" id="UP000283709">
    <property type="component" value="Unassembled WGS sequence"/>
</dbReference>
<evidence type="ECO:0000313" key="5">
    <source>
        <dbReference type="Proteomes" id="UP000283709"/>
    </source>
</evidence>
<comment type="similarity">
    <text evidence="2">Belongs to the bacterial solute-binding protein SsuA/TauA family.</text>
</comment>
<sequence>MSTTVAQAATPTALWYTRCPVPTALGIAVHRGWFDEEFGPDGITLSSLQETREPAKRESHFDHSLPSSFRQGGNIPALWARSRGAATRVVGLSWTNEFQAIVTLPTSGIRHPRDLRGRRLGLPKHAISIDFWRAAALKGFLTALELDGLGHGDAQWVDLPEPTRGAGEERIAIGQPGLAVGNVVSFHRPHEYGLEVAALVRGDVDAIFVKGVAGLETVHLIDGRVVIDLGAHPDPLVRIGNGTPRTLTVDQALIDERPDLVSRFVSVVVGAGDWATKHPAETVAYIGRETRSSDEWVRYAYGGEVHRHLETNLAQTSIDGLVAFKDFLFEWGFLEHDFDARAWIEPRPYTEVSKYRRAWVA</sequence>
<reference evidence="4 5" key="1">
    <citation type="submission" date="2016-07" db="EMBL/GenBank/DDBJ databases">
        <title>Genome analysis of Burkholderia fungorum ES3-20.</title>
        <authorList>
            <person name="Xu D."/>
            <person name="Yao R."/>
            <person name="Zheng S."/>
        </authorList>
    </citation>
    <scope>NUCLEOTIDE SEQUENCE [LARGE SCALE GENOMIC DNA]</scope>
    <source>
        <strain evidence="4 5">ES3-20</strain>
    </source>
</reference>
<gene>
    <name evidence="4" type="ORF">BCY88_32945</name>
</gene>
<dbReference type="SUPFAM" id="SSF53850">
    <property type="entry name" value="Periplasmic binding protein-like II"/>
    <property type="match status" value="1"/>
</dbReference>
<name>A0A3R7IKK0_9BURK</name>
<comment type="subcellular location">
    <subcellularLocation>
        <location evidence="1">Periplasm</location>
    </subcellularLocation>
</comment>
<protein>
    <submittedName>
        <fullName evidence="4">Nitrate ABC transporter substrate-binding protein</fullName>
    </submittedName>
</protein>
<dbReference type="GO" id="GO:0042597">
    <property type="term" value="C:periplasmic space"/>
    <property type="evidence" value="ECO:0007669"/>
    <property type="project" value="UniProtKB-SubCell"/>
</dbReference>
<dbReference type="EMBL" id="MCAS01000029">
    <property type="protein sequence ID" value="RKF40037.1"/>
    <property type="molecule type" value="Genomic_DNA"/>
</dbReference>
<evidence type="ECO:0000256" key="3">
    <source>
        <dbReference type="ARBA" id="ARBA00022729"/>
    </source>
</evidence>
<organism evidence="4 5">
    <name type="scientific">Paraburkholderia fungorum</name>
    <dbReference type="NCBI Taxonomy" id="134537"/>
    <lineage>
        <taxon>Bacteria</taxon>
        <taxon>Pseudomonadati</taxon>
        <taxon>Pseudomonadota</taxon>
        <taxon>Betaproteobacteria</taxon>
        <taxon>Burkholderiales</taxon>
        <taxon>Burkholderiaceae</taxon>
        <taxon>Paraburkholderia</taxon>
    </lineage>
</organism>
<dbReference type="OrthoDB" id="7467011at2"/>
<evidence type="ECO:0000313" key="4">
    <source>
        <dbReference type="EMBL" id="RKF40037.1"/>
    </source>
</evidence>
<dbReference type="AlphaFoldDB" id="A0A3R7IKK0"/>
<dbReference type="Gene3D" id="3.40.190.270">
    <property type="match status" value="1"/>
</dbReference>
<dbReference type="Gene3D" id="3.40.190.10">
    <property type="entry name" value="Periplasmic binding protein-like II"/>
    <property type="match status" value="1"/>
</dbReference>
<evidence type="ECO:0000256" key="1">
    <source>
        <dbReference type="ARBA" id="ARBA00004418"/>
    </source>
</evidence>
<proteinExistence type="inferred from homology"/>
<comment type="caution">
    <text evidence="4">The sequence shown here is derived from an EMBL/GenBank/DDBJ whole genome shotgun (WGS) entry which is preliminary data.</text>
</comment>
<evidence type="ECO:0000256" key="2">
    <source>
        <dbReference type="ARBA" id="ARBA00010742"/>
    </source>
</evidence>
<dbReference type="PANTHER" id="PTHR30024">
    <property type="entry name" value="ALIPHATIC SULFONATES-BINDING PROTEIN-RELATED"/>
    <property type="match status" value="1"/>
</dbReference>
<dbReference type="RefSeq" id="WP_120346851.1">
    <property type="nucleotide sequence ID" value="NZ_MCAS01000029.1"/>
</dbReference>
<accession>A0A3R7IKK0</accession>
<keyword evidence="3" id="KW-0732">Signal</keyword>
<dbReference type="PANTHER" id="PTHR30024:SF47">
    <property type="entry name" value="TAURINE-BINDING PERIPLASMIC PROTEIN"/>
    <property type="match status" value="1"/>
</dbReference>